<sequence>MAQNGTGAVDTTGKVPEGIVLPPKDIRAIVEKTAGYVARNGPVFEDRIRDKEQSNPKFSFLSPNDAYAPFYQWRLSEVRAGRNADVSGRVGTATPASSKPKGPEPPPDFQFSARMPNISALDLEVLRLTALHVARKGKSWMTTLSQREARNFQFDFLRPQHSLYNFFQRMVDQYALLLQTGPEGQKAEQERIRAAQETIQDRFRVLKAARKRAEFVKYQETQKQKKEEAEEAERIAYAQVDWHDFVVVETVLFTDADDQAELPPPTTLNDLQSASLEQKAMMSLARPDMRIEEAMPTDDMGIYAGYQDSYDYGQANGNYGQAYPSNGPYVPSPSPAGQQTFAQQQNYVPFPPAVAPALPPPSPATPQPSQTQPAPMRIRQDYVPRAQQRTQAATQSSICPNCGQRILNSELDEHLRIELLDPSWKEQQSKNAERFSTTSLASMDVAANLKRLRAQAGYGSDPVADAAARVLDDDEERRKRLKGASGEAVAYPGPSVGKEQNKGLSLDEQLRNIHSRYGT</sequence>
<evidence type="ECO:0000313" key="2">
    <source>
        <dbReference type="Proteomes" id="UP001172386"/>
    </source>
</evidence>
<dbReference type="EMBL" id="JAPDRQ010000139">
    <property type="protein sequence ID" value="KAJ9653842.1"/>
    <property type="molecule type" value="Genomic_DNA"/>
</dbReference>
<name>A0ACC3A1W0_9EURO</name>
<accession>A0ACC3A1W0</accession>
<evidence type="ECO:0000313" key="1">
    <source>
        <dbReference type="EMBL" id="KAJ9653842.1"/>
    </source>
</evidence>
<protein>
    <submittedName>
        <fullName evidence="1">SF3a splicing factor complex subunit</fullName>
    </submittedName>
</protein>
<dbReference type="Proteomes" id="UP001172386">
    <property type="component" value="Unassembled WGS sequence"/>
</dbReference>
<comment type="caution">
    <text evidence="1">The sequence shown here is derived from an EMBL/GenBank/DDBJ whole genome shotgun (WGS) entry which is preliminary data.</text>
</comment>
<organism evidence="1 2">
    <name type="scientific">Neophaeococcomyces mojaviensis</name>
    <dbReference type="NCBI Taxonomy" id="3383035"/>
    <lineage>
        <taxon>Eukaryota</taxon>
        <taxon>Fungi</taxon>
        <taxon>Dikarya</taxon>
        <taxon>Ascomycota</taxon>
        <taxon>Pezizomycotina</taxon>
        <taxon>Eurotiomycetes</taxon>
        <taxon>Chaetothyriomycetidae</taxon>
        <taxon>Chaetothyriales</taxon>
        <taxon>Chaetothyriales incertae sedis</taxon>
        <taxon>Neophaeococcomyces</taxon>
    </lineage>
</organism>
<reference evidence="1" key="1">
    <citation type="submission" date="2022-10" db="EMBL/GenBank/DDBJ databases">
        <title>Culturing micro-colonial fungi from biological soil crusts in the Mojave desert and describing Neophaeococcomyces mojavensis, and introducing the new genera and species Taxawa tesnikishii.</title>
        <authorList>
            <person name="Kurbessoian T."/>
            <person name="Stajich J.E."/>
        </authorList>
    </citation>
    <scope>NUCLEOTIDE SEQUENCE</scope>
    <source>
        <strain evidence="1">JES_112</strain>
    </source>
</reference>
<keyword evidence="2" id="KW-1185">Reference proteome</keyword>
<gene>
    <name evidence="1" type="primary">PRP21</name>
    <name evidence="1" type="ORF">H2198_007008</name>
</gene>
<proteinExistence type="predicted"/>